<dbReference type="EMBL" id="JACRSN010000005">
    <property type="protein sequence ID" value="MBC8533277.1"/>
    <property type="molecule type" value="Genomic_DNA"/>
</dbReference>
<dbReference type="GO" id="GO:0004619">
    <property type="term" value="F:phosphoglycerate mutase activity"/>
    <property type="evidence" value="ECO:0007669"/>
    <property type="project" value="UniProtKB-EC"/>
</dbReference>
<dbReference type="InterPro" id="IPR017850">
    <property type="entry name" value="Alkaline_phosphatase_core_sf"/>
</dbReference>
<comment type="caution">
    <text evidence="8">The sequence shown here is derived from an EMBL/GenBank/DDBJ whole genome shotgun (WGS) entry which is preliminary data.</text>
</comment>
<dbReference type="RefSeq" id="WP_249318623.1">
    <property type="nucleotide sequence ID" value="NZ_JACRSN010000005.1"/>
</dbReference>
<protein>
    <submittedName>
        <fullName evidence="8">Cofactor-independent phosphoglycerate mutase</fullName>
        <ecNumber evidence="8">5.4.2.12</ecNumber>
    </submittedName>
</protein>
<evidence type="ECO:0000256" key="4">
    <source>
        <dbReference type="ARBA" id="ARBA00005524"/>
    </source>
</evidence>
<keyword evidence="9" id="KW-1185">Reference proteome</keyword>
<accession>A0A926D8H3</accession>
<keyword evidence="6 8" id="KW-0413">Isomerase</keyword>
<dbReference type="AlphaFoldDB" id="A0A926D8H3"/>
<dbReference type="InterPro" id="IPR004456">
    <property type="entry name" value="Pglycerate_mutase_ApgM"/>
</dbReference>
<dbReference type="InterPro" id="IPR006124">
    <property type="entry name" value="Metalloenzyme"/>
</dbReference>
<feature type="domain" description="Metalloenzyme" evidence="7">
    <location>
        <begin position="1"/>
        <end position="369"/>
    </location>
</feature>
<dbReference type="PANTHER" id="PTHR31209">
    <property type="entry name" value="COFACTOR-INDEPENDENT PHOSPHOGLYCERATE MUTASE"/>
    <property type="match status" value="1"/>
</dbReference>
<evidence type="ECO:0000313" key="8">
    <source>
        <dbReference type="EMBL" id="MBC8533277.1"/>
    </source>
</evidence>
<evidence type="ECO:0000256" key="3">
    <source>
        <dbReference type="ARBA" id="ARBA00004921"/>
    </source>
</evidence>
<comment type="pathway">
    <text evidence="3">Carbohydrate degradation.</text>
</comment>
<comment type="similarity">
    <text evidence="4">Belongs to the BPG-independent phosphoglycerate mutase family. A-PGAM subfamily.</text>
</comment>
<comment type="function">
    <text evidence="2">Catalyzes the interconversion of 2-phosphoglycerate and 3-phosphoglycerate.</text>
</comment>
<comment type="catalytic activity">
    <reaction evidence="1">
        <text>(2R)-2-phosphoglycerate = (2R)-3-phosphoglycerate</text>
        <dbReference type="Rhea" id="RHEA:15901"/>
        <dbReference type="ChEBI" id="CHEBI:58272"/>
        <dbReference type="ChEBI" id="CHEBI:58289"/>
        <dbReference type="EC" id="5.4.2.12"/>
    </reaction>
</comment>
<dbReference type="Gene3D" id="3.40.720.10">
    <property type="entry name" value="Alkaline Phosphatase, subunit A"/>
    <property type="match status" value="2"/>
</dbReference>
<dbReference type="Proteomes" id="UP000651482">
    <property type="component" value="Unassembled WGS sequence"/>
</dbReference>
<dbReference type="GO" id="GO:0046872">
    <property type="term" value="F:metal ion binding"/>
    <property type="evidence" value="ECO:0007669"/>
    <property type="project" value="InterPro"/>
</dbReference>
<dbReference type="NCBIfam" id="TIGR00306">
    <property type="entry name" value="apgM"/>
    <property type="match status" value="1"/>
</dbReference>
<keyword evidence="5" id="KW-0324">Glycolysis</keyword>
<dbReference type="NCBIfam" id="TIGR02535">
    <property type="entry name" value="hyp_Hser_kinase"/>
    <property type="match status" value="1"/>
</dbReference>
<evidence type="ECO:0000256" key="5">
    <source>
        <dbReference type="ARBA" id="ARBA00023152"/>
    </source>
</evidence>
<evidence type="ECO:0000259" key="7">
    <source>
        <dbReference type="Pfam" id="PF01676"/>
    </source>
</evidence>
<evidence type="ECO:0000256" key="1">
    <source>
        <dbReference type="ARBA" id="ARBA00000370"/>
    </source>
</evidence>
<dbReference type="PIRSF" id="PIRSF006392">
    <property type="entry name" value="IPGAM_arch"/>
    <property type="match status" value="1"/>
</dbReference>
<dbReference type="EC" id="5.4.2.12" evidence="8"/>
<dbReference type="PANTHER" id="PTHR31209:SF4">
    <property type="entry name" value="2,3-BISPHOSPHOGLYCERATE-INDEPENDENT PHOSPHOGLYCERATE MUTASE"/>
    <property type="match status" value="1"/>
</dbReference>
<sequence length="405" mass="44706">MKYIVILGDGMADRPVPELGNRTPLETAEKPHMDRLAQHGTVGLVKTIPDGMPLGSDTANLSVMGYNPRIYYSGRSPLEAVSMGIPLEDDDVTFRCNLVTLSDEADYTHTTMVDYSSDEITTEESTQLIHALDDAFRQENLRLYPGISYRHCLVLKHAKIGTTCTPPHDISLKPISGHLPSGEYGQLLYDLQCRSREILRDHPVNRARIARGLHPATSCWFWGEGTRPRLDLFEKKFGVKGGVISAVDLIKGIGICAGLKSVDVPGATGNVNTNFAGKADAALELLRNGCDFVYVHMEAPDECGHRGEVQNKVTAIERIDRDVIGRMLQGLEGEEFSMLIMPDHPTPLSVRTHTGDPVPFVLYRSTEEGKTPAPRYTEAEAEKTGLFVPEGCQMMNRLFQQEAQA</sequence>
<dbReference type="SUPFAM" id="SSF53649">
    <property type="entry name" value="Alkaline phosphatase-like"/>
    <property type="match status" value="1"/>
</dbReference>
<dbReference type="CDD" id="cd16011">
    <property type="entry name" value="iPGM_like"/>
    <property type="match status" value="1"/>
</dbReference>
<reference evidence="8" key="1">
    <citation type="submission" date="2020-08" db="EMBL/GenBank/DDBJ databases">
        <title>Genome public.</title>
        <authorList>
            <person name="Liu C."/>
            <person name="Sun Q."/>
        </authorList>
    </citation>
    <scope>NUCLEOTIDE SEQUENCE</scope>
    <source>
        <strain evidence="8">NSJ-40</strain>
    </source>
</reference>
<gene>
    <name evidence="8" type="ORF">IAG03_04520</name>
</gene>
<dbReference type="Pfam" id="PF10143">
    <property type="entry name" value="PhosphMutase"/>
    <property type="match status" value="1"/>
</dbReference>
<name>A0A926D8H3_9FIRM</name>
<proteinExistence type="inferred from homology"/>
<dbReference type="Pfam" id="PF01676">
    <property type="entry name" value="Metalloenzyme"/>
    <property type="match status" value="1"/>
</dbReference>
<dbReference type="GO" id="GO:0006096">
    <property type="term" value="P:glycolytic process"/>
    <property type="evidence" value="ECO:0007669"/>
    <property type="project" value="UniProtKB-KW"/>
</dbReference>
<evidence type="ECO:0000256" key="2">
    <source>
        <dbReference type="ARBA" id="ARBA00002315"/>
    </source>
</evidence>
<dbReference type="InterPro" id="IPR023665">
    <property type="entry name" value="ApgAM_prokaryotes"/>
</dbReference>
<evidence type="ECO:0000256" key="6">
    <source>
        <dbReference type="ARBA" id="ARBA00023235"/>
    </source>
</evidence>
<evidence type="ECO:0000313" key="9">
    <source>
        <dbReference type="Proteomes" id="UP000651482"/>
    </source>
</evidence>
<dbReference type="NCBIfam" id="NF003242">
    <property type="entry name" value="PRK04200.1"/>
    <property type="match status" value="1"/>
</dbReference>
<organism evidence="8 9">
    <name type="scientific">Yeguia hominis</name>
    <dbReference type="NCBI Taxonomy" id="2763662"/>
    <lineage>
        <taxon>Bacteria</taxon>
        <taxon>Bacillati</taxon>
        <taxon>Bacillota</taxon>
        <taxon>Clostridia</taxon>
        <taxon>Eubacteriales</taxon>
        <taxon>Yeguiaceae</taxon>
        <taxon>Yeguia</taxon>
    </lineage>
</organism>